<feature type="region of interest" description="Disordered" evidence="2">
    <location>
        <begin position="165"/>
        <end position="184"/>
    </location>
</feature>
<evidence type="ECO:0000256" key="2">
    <source>
        <dbReference type="SAM" id="MobiDB-lite"/>
    </source>
</evidence>
<comment type="subunit">
    <text evidence="1">Binds the proteasome.</text>
</comment>
<sequence>MAHPLTQQPPSSLPFAFAAKPSPLSFGFGLPSTPVPFSSPSQSFPSPSASGSGFRASGSNNASNWPISSPSPTKLTALRSRPALTPTPSHGQGLAATPSGGAPISSLKRSRRSRSPSSSPPLSPNSFASSSSLSRPVDPSAAAAGQATKVDLSAVAGLALGDGNSSGSGLLGMNDTQKTAKRSRLVRSVAESAATSTSTSASENLDVGILLASLPASAHLPILLKLLQAHPGLSDEVLPQIPRPDLRACVKELQLIFDRVQKVAGPSVGVSFGAAGASENQIAESRRWERSKEEVDMFCRTASTYIRYFTSPPTKPSNSSQSVDFQSLFVFFHPLTNQLYHLLRLVPSSSTSNGVLDLAKLILSSWTTWVDTLSREVNGSGGMYPHSLVTQWADSLDQLTSGTTSGAFSSSATPTQTPTFGWLTPQQSPAAHHWSSSSFSGSVAAAGSTSSPSAFEQSFQQALKPVRDRFNTEVGWLIGRR</sequence>
<dbReference type="GO" id="GO:0005634">
    <property type="term" value="C:nucleus"/>
    <property type="evidence" value="ECO:0007669"/>
    <property type="project" value="UniProtKB-SubCell"/>
</dbReference>
<evidence type="ECO:0000256" key="1">
    <source>
        <dbReference type="RuleBase" id="RU368013"/>
    </source>
</evidence>
<feature type="compositionally biased region" description="Polar residues" evidence="2">
    <location>
        <begin position="65"/>
        <end position="74"/>
    </location>
</feature>
<dbReference type="GO" id="GO:0031144">
    <property type="term" value="P:proteasome localization"/>
    <property type="evidence" value="ECO:0007669"/>
    <property type="project" value="UniProtKB-UniRule"/>
</dbReference>
<dbReference type="InterPro" id="IPR013868">
    <property type="entry name" value="Cut8/Sts1_fam"/>
</dbReference>
<dbReference type="EMBL" id="KI669502">
    <property type="protein sequence ID" value="OCF33935.1"/>
    <property type="molecule type" value="Genomic_DNA"/>
</dbReference>
<dbReference type="GO" id="GO:0071630">
    <property type="term" value="P:nuclear protein quality control by the ubiquitin-proteasome system"/>
    <property type="evidence" value="ECO:0007669"/>
    <property type="project" value="UniProtKB-UniRule"/>
</dbReference>
<evidence type="ECO:0000313" key="3">
    <source>
        <dbReference type="EMBL" id="OCF33935.1"/>
    </source>
</evidence>
<comment type="subcellular location">
    <subcellularLocation>
        <location evidence="1">Cytoplasm</location>
    </subcellularLocation>
    <subcellularLocation>
        <location evidence="1">Nucleus</location>
    </subcellularLocation>
</comment>
<protein>
    <recommendedName>
        <fullName evidence="1">Tethering factor for nuclear proteasome STS1</fullName>
    </recommendedName>
</protein>
<feature type="compositionally biased region" description="Low complexity" evidence="2">
    <location>
        <begin position="404"/>
        <end position="415"/>
    </location>
</feature>
<comment type="similarity">
    <text evidence="1">Belongs to the cut8/STS1 family.</text>
</comment>
<organism evidence="3 4">
    <name type="scientific">Kwoniella heveanensis BCC8398</name>
    <dbReference type="NCBI Taxonomy" id="1296120"/>
    <lineage>
        <taxon>Eukaryota</taxon>
        <taxon>Fungi</taxon>
        <taxon>Dikarya</taxon>
        <taxon>Basidiomycota</taxon>
        <taxon>Agaricomycotina</taxon>
        <taxon>Tremellomycetes</taxon>
        <taxon>Tremellales</taxon>
        <taxon>Cryptococcaceae</taxon>
        <taxon>Kwoniella</taxon>
    </lineage>
</organism>
<feature type="compositionally biased region" description="Low complexity" evidence="2">
    <location>
        <begin position="124"/>
        <end position="134"/>
    </location>
</feature>
<dbReference type="Pfam" id="PF08559">
    <property type="entry name" value="Cut8"/>
    <property type="match status" value="1"/>
</dbReference>
<reference evidence="3 4" key="1">
    <citation type="submission" date="2013-07" db="EMBL/GenBank/DDBJ databases">
        <title>The Genome Sequence of Cryptococcus heveanensis BCC8398.</title>
        <authorList>
            <consortium name="The Broad Institute Genome Sequencing Platform"/>
            <person name="Cuomo C."/>
            <person name="Litvintseva A."/>
            <person name="Chen Y."/>
            <person name="Heitman J."/>
            <person name="Sun S."/>
            <person name="Springer D."/>
            <person name="Dromer F."/>
            <person name="Young S.K."/>
            <person name="Zeng Q."/>
            <person name="Gargeya S."/>
            <person name="Fitzgerald M."/>
            <person name="Abouelleil A."/>
            <person name="Alvarado L."/>
            <person name="Berlin A.M."/>
            <person name="Chapman S.B."/>
            <person name="Dewar J."/>
            <person name="Goldberg J."/>
            <person name="Griggs A."/>
            <person name="Gujja S."/>
            <person name="Hansen M."/>
            <person name="Howarth C."/>
            <person name="Imamovic A."/>
            <person name="Larimer J."/>
            <person name="McCowan C."/>
            <person name="Murphy C."/>
            <person name="Pearson M."/>
            <person name="Priest M."/>
            <person name="Roberts A."/>
            <person name="Saif S."/>
            <person name="Shea T."/>
            <person name="Sykes S."/>
            <person name="Wortman J."/>
            <person name="Nusbaum C."/>
            <person name="Birren B."/>
        </authorList>
    </citation>
    <scope>NUCLEOTIDE SEQUENCE [LARGE SCALE GENOMIC DNA]</scope>
    <source>
        <strain evidence="3 4">BCC8398</strain>
    </source>
</reference>
<feature type="compositionally biased region" description="Low complexity" evidence="2">
    <location>
        <begin position="31"/>
        <end position="64"/>
    </location>
</feature>
<dbReference type="GO" id="GO:0015031">
    <property type="term" value="P:protein transport"/>
    <property type="evidence" value="ECO:0007669"/>
    <property type="project" value="UniProtKB-UniRule"/>
</dbReference>
<dbReference type="GO" id="GO:0005737">
    <property type="term" value="C:cytoplasm"/>
    <property type="evidence" value="ECO:0007669"/>
    <property type="project" value="UniProtKB-SubCell"/>
</dbReference>
<evidence type="ECO:0000313" key="4">
    <source>
        <dbReference type="Proteomes" id="UP000092666"/>
    </source>
</evidence>
<feature type="compositionally biased region" description="Polar residues" evidence="2">
    <location>
        <begin position="416"/>
        <end position="427"/>
    </location>
</feature>
<gene>
    <name evidence="3" type="ORF">I316_04280</name>
</gene>
<dbReference type="OrthoDB" id="10061064at2759"/>
<comment type="function">
    <text evidence="1">Involved in ubiquitin-mediated protein degradation. Regulatory factor in the ubiquitin/proteasome pathway that controls the turnover of proteasome substrates. Targets proteasomes to the nucleus and facilitates the degradation of nuclear proteins.</text>
</comment>
<keyword evidence="4" id="KW-1185">Reference proteome</keyword>
<reference evidence="4" key="2">
    <citation type="submission" date="2013-12" db="EMBL/GenBank/DDBJ databases">
        <title>Evolution of pathogenesis and genome organization in the Tremellales.</title>
        <authorList>
            <person name="Cuomo C."/>
            <person name="Litvintseva A."/>
            <person name="Heitman J."/>
            <person name="Chen Y."/>
            <person name="Sun S."/>
            <person name="Springer D."/>
            <person name="Dromer F."/>
            <person name="Young S."/>
            <person name="Zeng Q."/>
            <person name="Chapman S."/>
            <person name="Gujja S."/>
            <person name="Saif S."/>
            <person name="Birren B."/>
        </authorList>
    </citation>
    <scope>NUCLEOTIDE SEQUENCE [LARGE SCALE GENOMIC DNA]</scope>
    <source>
        <strain evidence="4">BCC8398</strain>
    </source>
</reference>
<dbReference type="AlphaFoldDB" id="A0A1B9GSV6"/>
<keyword evidence="1" id="KW-0539">Nucleus</keyword>
<accession>A0A1B9GSV6</accession>
<feature type="region of interest" description="Disordered" evidence="2">
    <location>
        <begin position="404"/>
        <end position="428"/>
    </location>
</feature>
<keyword evidence="1" id="KW-0813">Transport</keyword>
<keyword evidence="1" id="KW-0963">Cytoplasm</keyword>
<feature type="region of interest" description="Disordered" evidence="2">
    <location>
        <begin position="28"/>
        <end position="142"/>
    </location>
</feature>
<name>A0A1B9GSV6_9TREE</name>
<dbReference type="InterPro" id="IPR038422">
    <property type="entry name" value="Cut8/Sts1_sf"/>
</dbReference>
<keyword evidence="1" id="KW-0653">Protein transport</keyword>
<dbReference type="Proteomes" id="UP000092666">
    <property type="component" value="Unassembled WGS sequence"/>
</dbReference>
<proteinExistence type="inferred from homology"/>
<dbReference type="Gene3D" id="1.20.58.1590">
    <property type="entry name" value="Tethering factor for nuclear proteasome Cut8/Sts1"/>
    <property type="match status" value="1"/>
</dbReference>